<sequence>MEMSSSNNNKQWEFIKQMFEELVKYQSKQNKRISELEEFMNEIRALLAEE</sequence>
<evidence type="ECO:0000313" key="1">
    <source>
        <dbReference type="EMBL" id="KKK81851.1"/>
    </source>
</evidence>
<name>A0A0F9BBQ4_9ZZZZ</name>
<protein>
    <submittedName>
        <fullName evidence="1">Uncharacterized protein</fullName>
    </submittedName>
</protein>
<gene>
    <name evidence="1" type="ORF">LCGC14_2809250</name>
</gene>
<organism evidence="1">
    <name type="scientific">marine sediment metagenome</name>
    <dbReference type="NCBI Taxonomy" id="412755"/>
    <lineage>
        <taxon>unclassified sequences</taxon>
        <taxon>metagenomes</taxon>
        <taxon>ecological metagenomes</taxon>
    </lineage>
</organism>
<accession>A0A0F9BBQ4</accession>
<dbReference type="EMBL" id="LAZR01052939">
    <property type="protein sequence ID" value="KKK81851.1"/>
    <property type="molecule type" value="Genomic_DNA"/>
</dbReference>
<proteinExistence type="predicted"/>
<reference evidence="1" key="1">
    <citation type="journal article" date="2015" name="Nature">
        <title>Complex archaea that bridge the gap between prokaryotes and eukaryotes.</title>
        <authorList>
            <person name="Spang A."/>
            <person name="Saw J.H."/>
            <person name="Jorgensen S.L."/>
            <person name="Zaremba-Niedzwiedzka K."/>
            <person name="Martijn J."/>
            <person name="Lind A.E."/>
            <person name="van Eijk R."/>
            <person name="Schleper C."/>
            <person name="Guy L."/>
            <person name="Ettema T.J."/>
        </authorList>
    </citation>
    <scope>NUCLEOTIDE SEQUENCE</scope>
</reference>
<dbReference type="AlphaFoldDB" id="A0A0F9BBQ4"/>
<comment type="caution">
    <text evidence="1">The sequence shown here is derived from an EMBL/GenBank/DDBJ whole genome shotgun (WGS) entry which is preliminary data.</text>
</comment>